<dbReference type="PROSITE" id="PS51387">
    <property type="entry name" value="FAD_PCMH"/>
    <property type="match status" value="1"/>
</dbReference>
<dbReference type="InterPro" id="IPR050416">
    <property type="entry name" value="FAD-linked_Oxidoreductase"/>
</dbReference>
<dbReference type="SUPFAM" id="SSF56176">
    <property type="entry name" value="FAD-binding/transporter-associated domain-like"/>
    <property type="match status" value="1"/>
</dbReference>
<organism evidence="7 8">
    <name type="scientific">Actinoplanes siamensis</name>
    <dbReference type="NCBI Taxonomy" id="1223317"/>
    <lineage>
        <taxon>Bacteria</taxon>
        <taxon>Bacillati</taxon>
        <taxon>Actinomycetota</taxon>
        <taxon>Actinomycetes</taxon>
        <taxon>Micromonosporales</taxon>
        <taxon>Micromonosporaceae</taxon>
        <taxon>Actinoplanes</taxon>
    </lineage>
</organism>
<dbReference type="InterPro" id="IPR006094">
    <property type="entry name" value="Oxid_FAD_bind_N"/>
</dbReference>
<evidence type="ECO:0000256" key="4">
    <source>
        <dbReference type="ARBA" id="ARBA00022827"/>
    </source>
</evidence>
<dbReference type="InterPro" id="IPR012951">
    <property type="entry name" value="BBE"/>
</dbReference>
<accession>A0A919N9K2</accession>
<dbReference type="InterPro" id="IPR006093">
    <property type="entry name" value="Oxy_OxRdtase_FAD_BS"/>
</dbReference>
<dbReference type="InterPro" id="IPR016167">
    <property type="entry name" value="FAD-bd_PCMH_sub1"/>
</dbReference>
<dbReference type="Gene3D" id="3.30.43.10">
    <property type="entry name" value="Uridine Diphospho-n-acetylenolpyruvylglucosamine Reductase, domain 2"/>
    <property type="match status" value="1"/>
</dbReference>
<feature type="domain" description="FAD-binding PCMH-type" evidence="6">
    <location>
        <begin position="49"/>
        <end position="218"/>
    </location>
</feature>
<comment type="caution">
    <text evidence="7">The sequence shown here is derived from an EMBL/GenBank/DDBJ whole genome shotgun (WGS) entry which is preliminary data.</text>
</comment>
<dbReference type="InterPro" id="IPR036318">
    <property type="entry name" value="FAD-bd_PCMH-like_sf"/>
</dbReference>
<comment type="cofactor">
    <cofactor evidence="1">
        <name>FAD</name>
        <dbReference type="ChEBI" id="CHEBI:57692"/>
    </cofactor>
</comment>
<dbReference type="AlphaFoldDB" id="A0A919N9K2"/>
<evidence type="ECO:0000313" key="8">
    <source>
        <dbReference type="Proteomes" id="UP000629619"/>
    </source>
</evidence>
<name>A0A919N9K2_9ACTN</name>
<gene>
    <name evidence="7" type="ORF">Asi03nite_45920</name>
</gene>
<dbReference type="InterPro" id="IPR016169">
    <property type="entry name" value="FAD-bd_PCMH_sub2"/>
</dbReference>
<reference evidence="7" key="1">
    <citation type="submission" date="2021-01" db="EMBL/GenBank/DDBJ databases">
        <title>Whole genome shotgun sequence of Actinoplanes siamensis NBRC 109076.</title>
        <authorList>
            <person name="Komaki H."/>
            <person name="Tamura T."/>
        </authorList>
    </citation>
    <scope>NUCLEOTIDE SEQUENCE</scope>
    <source>
        <strain evidence="7">NBRC 109076</strain>
    </source>
</reference>
<sequence length="487" mass="52738">MAGLAGAAPAGAAPYGADWDGLRRHLDGDLARPGDPAYQNARRLASAQYDVIRPAAVTYCASTRDVQRVIRFAGHHGIPVAVRSGGHSFGGFSTGRGIVLDVSRLDHLATGGGTVVAGPGVQQVDALHRLAPRGLMLAGGVCPNVCLGGFVQGGGIGFLTRSQGLACDRLISATVVLADGRVVRASRDEHPDLLWALRGGGGGNFGVVTRYELAPVHVTSMVNYTLTWPWERALEVIDAWQSWAVSAPGELGASLGVLDVDAGRSQPQVTVYGAWFGRPDRLDVLLDALETGAGTPAVTRSVQQHPAYEAMMQWYGCADLSADQCHRVGYAPDAMLPRTNFYATRNRMFARTLPPRDLRRALDVFAADRRPGQFRLFYFETLGGVSGARRRTDTAYVHRDSVLVGGYALSLTDPAFTAADVAAGRRWLADGLTALDPASQHESYQNFIDPELDDWRAAYYAENYRRLSDVKHRYDPHRFFRFAQGID</sequence>
<comment type="similarity">
    <text evidence="2">Belongs to the oxygen-dependent FAD-linked oxidoreductase family.</text>
</comment>
<keyword evidence="5" id="KW-0560">Oxidoreductase</keyword>
<dbReference type="EMBL" id="BOMW01000044">
    <property type="protein sequence ID" value="GIF07054.1"/>
    <property type="molecule type" value="Genomic_DNA"/>
</dbReference>
<keyword evidence="8" id="KW-1185">Reference proteome</keyword>
<dbReference type="PROSITE" id="PS00862">
    <property type="entry name" value="OX2_COVAL_FAD"/>
    <property type="match status" value="1"/>
</dbReference>
<evidence type="ECO:0000313" key="7">
    <source>
        <dbReference type="EMBL" id="GIF07054.1"/>
    </source>
</evidence>
<evidence type="ECO:0000256" key="2">
    <source>
        <dbReference type="ARBA" id="ARBA00005466"/>
    </source>
</evidence>
<dbReference type="PANTHER" id="PTHR42973:SF39">
    <property type="entry name" value="FAD-BINDING PCMH-TYPE DOMAIN-CONTAINING PROTEIN"/>
    <property type="match status" value="1"/>
</dbReference>
<proteinExistence type="inferred from homology"/>
<dbReference type="GO" id="GO:0016491">
    <property type="term" value="F:oxidoreductase activity"/>
    <property type="evidence" value="ECO:0007669"/>
    <property type="project" value="UniProtKB-KW"/>
</dbReference>
<protein>
    <submittedName>
        <fullName evidence="7">FAD-binding dehydrogenase</fullName>
    </submittedName>
</protein>
<evidence type="ECO:0000259" key="6">
    <source>
        <dbReference type="PROSITE" id="PS51387"/>
    </source>
</evidence>
<evidence type="ECO:0000256" key="5">
    <source>
        <dbReference type="ARBA" id="ARBA00023002"/>
    </source>
</evidence>
<dbReference type="InterPro" id="IPR016166">
    <property type="entry name" value="FAD-bd_PCMH"/>
</dbReference>
<dbReference type="GO" id="GO:0071949">
    <property type="term" value="F:FAD binding"/>
    <property type="evidence" value="ECO:0007669"/>
    <property type="project" value="InterPro"/>
</dbReference>
<dbReference type="Proteomes" id="UP000629619">
    <property type="component" value="Unassembled WGS sequence"/>
</dbReference>
<dbReference type="Gene3D" id="3.40.462.20">
    <property type="match status" value="1"/>
</dbReference>
<keyword evidence="4" id="KW-0274">FAD</keyword>
<evidence type="ECO:0000256" key="1">
    <source>
        <dbReference type="ARBA" id="ARBA00001974"/>
    </source>
</evidence>
<dbReference type="Pfam" id="PF01565">
    <property type="entry name" value="FAD_binding_4"/>
    <property type="match status" value="1"/>
</dbReference>
<dbReference type="Pfam" id="PF08031">
    <property type="entry name" value="BBE"/>
    <property type="match status" value="1"/>
</dbReference>
<dbReference type="Gene3D" id="3.30.465.10">
    <property type="match status" value="1"/>
</dbReference>
<dbReference type="PANTHER" id="PTHR42973">
    <property type="entry name" value="BINDING OXIDOREDUCTASE, PUTATIVE (AFU_ORTHOLOGUE AFUA_1G17690)-RELATED"/>
    <property type="match status" value="1"/>
</dbReference>
<evidence type="ECO:0000256" key="3">
    <source>
        <dbReference type="ARBA" id="ARBA00022630"/>
    </source>
</evidence>
<keyword evidence="3" id="KW-0285">Flavoprotein</keyword>